<sequence length="99" mass="11173">MPLIQASARLPATGTAIRMPQSAMMRCTIALPAQLMAMRRQRANQLIKAHLILRARRKSLTDPVQTPCQKQHGPLPYFLCAQLITSQNAEKRGKQRRVK</sequence>
<proteinExistence type="predicted"/>
<accession>A0ABV7NII1</accession>
<dbReference type="RefSeq" id="WP_380797480.1">
    <property type="nucleotide sequence ID" value="NZ_JBHRVU010000004.1"/>
</dbReference>
<gene>
    <name evidence="1" type="ORF">ACFOKF_18330</name>
</gene>
<protein>
    <submittedName>
        <fullName evidence="1">Uncharacterized protein</fullName>
    </submittedName>
</protein>
<dbReference type="EMBL" id="JBHRVU010000004">
    <property type="protein sequence ID" value="MFC3443130.1"/>
    <property type="molecule type" value="Genomic_DNA"/>
</dbReference>
<keyword evidence="2" id="KW-1185">Reference proteome</keyword>
<evidence type="ECO:0000313" key="1">
    <source>
        <dbReference type="EMBL" id="MFC3443130.1"/>
    </source>
</evidence>
<dbReference type="Proteomes" id="UP001595681">
    <property type="component" value="Unassembled WGS sequence"/>
</dbReference>
<reference evidence="2" key="1">
    <citation type="journal article" date="2019" name="Int. J. Syst. Evol. Microbiol.">
        <title>The Global Catalogue of Microorganisms (GCM) 10K type strain sequencing project: providing services to taxonomists for standard genome sequencing and annotation.</title>
        <authorList>
            <consortium name="The Broad Institute Genomics Platform"/>
            <consortium name="The Broad Institute Genome Sequencing Center for Infectious Disease"/>
            <person name="Wu L."/>
            <person name="Ma J."/>
        </authorList>
    </citation>
    <scope>NUCLEOTIDE SEQUENCE [LARGE SCALE GENOMIC DNA]</scope>
    <source>
        <strain evidence="2">CCM 7491</strain>
    </source>
</reference>
<organism evidence="1 2">
    <name type="scientific">Sphingobium rhizovicinum</name>
    <dbReference type="NCBI Taxonomy" id="432308"/>
    <lineage>
        <taxon>Bacteria</taxon>
        <taxon>Pseudomonadati</taxon>
        <taxon>Pseudomonadota</taxon>
        <taxon>Alphaproteobacteria</taxon>
        <taxon>Sphingomonadales</taxon>
        <taxon>Sphingomonadaceae</taxon>
        <taxon>Sphingobium</taxon>
    </lineage>
</organism>
<comment type="caution">
    <text evidence="1">The sequence shown here is derived from an EMBL/GenBank/DDBJ whole genome shotgun (WGS) entry which is preliminary data.</text>
</comment>
<name>A0ABV7NII1_9SPHN</name>
<evidence type="ECO:0000313" key="2">
    <source>
        <dbReference type="Proteomes" id="UP001595681"/>
    </source>
</evidence>